<dbReference type="InterPro" id="IPR050468">
    <property type="entry name" value="Cuticle_Struct_Prot"/>
</dbReference>
<dbReference type="PROSITE" id="PS51155">
    <property type="entry name" value="CHIT_BIND_RR_2"/>
    <property type="match status" value="1"/>
</dbReference>
<feature type="compositionally biased region" description="Basic and acidic residues" evidence="2">
    <location>
        <begin position="209"/>
        <end position="221"/>
    </location>
</feature>
<reference evidence="5" key="1">
    <citation type="submission" date="2025-08" db="UniProtKB">
        <authorList>
            <consortium name="RefSeq"/>
        </authorList>
    </citation>
    <scope>IDENTIFICATION</scope>
    <source>
        <tissue evidence="5">Whole Larva</tissue>
    </source>
</reference>
<dbReference type="Pfam" id="PF00379">
    <property type="entry name" value="Chitin_bind_4"/>
    <property type="match status" value="1"/>
</dbReference>
<proteinExistence type="predicted"/>
<accession>A0ABM1N423</accession>
<dbReference type="Proteomes" id="UP000695000">
    <property type="component" value="Unplaced"/>
</dbReference>
<evidence type="ECO:0000256" key="3">
    <source>
        <dbReference type="SAM" id="SignalP"/>
    </source>
</evidence>
<organism evidence="4 5">
    <name type="scientific">Nicrophorus vespilloides</name>
    <name type="common">Boreal carrion beetle</name>
    <dbReference type="NCBI Taxonomy" id="110193"/>
    <lineage>
        <taxon>Eukaryota</taxon>
        <taxon>Metazoa</taxon>
        <taxon>Ecdysozoa</taxon>
        <taxon>Arthropoda</taxon>
        <taxon>Hexapoda</taxon>
        <taxon>Insecta</taxon>
        <taxon>Pterygota</taxon>
        <taxon>Neoptera</taxon>
        <taxon>Endopterygota</taxon>
        <taxon>Coleoptera</taxon>
        <taxon>Polyphaga</taxon>
        <taxon>Staphyliniformia</taxon>
        <taxon>Silphidae</taxon>
        <taxon>Nicrophorinae</taxon>
        <taxon>Nicrophorus</taxon>
    </lineage>
</organism>
<keyword evidence="3" id="KW-0732">Signal</keyword>
<dbReference type="PANTHER" id="PTHR10380">
    <property type="entry name" value="CUTICLE PROTEIN"/>
    <property type="match status" value="1"/>
</dbReference>
<gene>
    <name evidence="5" type="primary">LOC108566276</name>
</gene>
<sequence>MGNNTLIQIMVLFLLSTVESDVVKEDLEPAEANGKLEIIKQIKKVNDDGSYTIGYEADDGSFKIESRDVLGNIKGTYGYIDDNGEIKRVSYSTSNSSEILPPTSEPASVVQRIPAKMNRTKYTNTTPGPPITTTNVIQVVPRRKVESTTTRATTTDLYENSTPARILAQAKPMLRSTPNPKEGQLSRPEVTIKPTEIPLYRRIPPKPTLLDEDKPVTEETELRGNLLRRQLPQDKMFDPRQHALNAQQASGHDSLDIYSPSVTTGSPHPLFTTIRPRIVPTTPAPVIHRPTIRYPQIYHKPTTDYPQESASEVAVTPSPPIVQIPANEDEPQRVAPYVELRHPFHRGAILVPVQHRRIEEPYYVRRMPTKFKPIPVHVDENGFIREVHQRPFVTQSDIINEVDQIKPPVSTRDFQKLLEQLILRQTNLEKISTLTQTRPQQMYYENTGPVQFVPRPQYYTPSPPQNYHPTKRMTAQEEEYLPAPVREMLLLRMLQLAINPALPLESSDNIESATTPIPRKDAIRNVEILGEEEEHKRPSRTKRYKEIELDYFD</sequence>
<dbReference type="RefSeq" id="XP_017781573.1">
    <property type="nucleotide sequence ID" value="XM_017926084.1"/>
</dbReference>
<evidence type="ECO:0000256" key="2">
    <source>
        <dbReference type="SAM" id="MobiDB-lite"/>
    </source>
</evidence>
<dbReference type="PANTHER" id="PTHR10380:SF209">
    <property type="match status" value="1"/>
</dbReference>
<evidence type="ECO:0000313" key="4">
    <source>
        <dbReference type="Proteomes" id="UP000695000"/>
    </source>
</evidence>
<name>A0ABM1N423_NICVS</name>
<dbReference type="GeneID" id="108566276"/>
<feature type="signal peptide" evidence="3">
    <location>
        <begin position="1"/>
        <end position="20"/>
    </location>
</feature>
<feature type="chain" id="PRO_5046490362" evidence="3">
    <location>
        <begin position="21"/>
        <end position="553"/>
    </location>
</feature>
<protein>
    <submittedName>
        <fullName evidence="5">Uncharacterized protein LOC108566276</fullName>
    </submittedName>
</protein>
<feature type="compositionally biased region" description="Basic and acidic residues" evidence="2">
    <location>
        <begin position="544"/>
        <end position="553"/>
    </location>
</feature>
<feature type="region of interest" description="Disordered" evidence="2">
    <location>
        <begin position="202"/>
        <end position="221"/>
    </location>
</feature>
<keyword evidence="4" id="KW-1185">Reference proteome</keyword>
<evidence type="ECO:0000256" key="1">
    <source>
        <dbReference type="PROSITE-ProRule" id="PRU00497"/>
    </source>
</evidence>
<evidence type="ECO:0000313" key="5">
    <source>
        <dbReference type="RefSeq" id="XP_017781573.1"/>
    </source>
</evidence>
<keyword evidence="1" id="KW-0193">Cuticle</keyword>
<dbReference type="InterPro" id="IPR000618">
    <property type="entry name" value="Insect_cuticle"/>
</dbReference>
<feature type="region of interest" description="Disordered" evidence="2">
    <location>
        <begin position="508"/>
        <end position="553"/>
    </location>
</feature>